<organism evidence="5 6">
    <name type="scientific">Mesobacillus campisalis</name>
    <dbReference type="NCBI Taxonomy" id="1408103"/>
    <lineage>
        <taxon>Bacteria</taxon>
        <taxon>Bacillati</taxon>
        <taxon>Bacillota</taxon>
        <taxon>Bacilli</taxon>
        <taxon>Bacillales</taxon>
        <taxon>Bacillaceae</taxon>
        <taxon>Mesobacillus</taxon>
    </lineage>
</organism>
<dbReference type="Proteomes" id="UP000034166">
    <property type="component" value="Unassembled WGS sequence"/>
</dbReference>
<evidence type="ECO:0000256" key="2">
    <source>
        <dbReference type="ARBA" id="ARBA00022448"/>
    </source>
</evidence>
<dbReference type="InterPro" id="IPR018389">
    <property type="entry name" value="DctP_fam"/>
</dbReference>
<keyword evidence="3 4" id="KW-0732">Signal</keyword>
<dbReference type="Pfam" id="PF03480">
    <property type="entry name" value="DctP"/>
    <property type="match status" value="1"/>
</dbReference>
<comment type="caution">
    <text evidence="5">The sequence shown here is derived from an EMBL/GenBank/DDBJ whole genome shotgun (WGS) entry which is preliminary data.</text>
</comment>
<gene>
    <name evidence="5" type="ORF">WQ57_01430</name>
</gene>
<dbReference type="SUPFAM" id="SSF53850">
    <property type="entry name" value="Periplasmic binding protein-like II"/>
    <property type="match status" value="1"/>
</dbReference>
<evidence type="ECO:0000256" key="3">
    <source>
        <dbReference type="ARBA" id="ARBA00022729"/>
    </source>
</evidence>
<dbReference type="RefSeq" id="WP_046521903.1">
    <property type="nucleotide sequence ID" value="NZ_LAYY01000001.1"/>
</dbReference>
<name>A0A0M2T3X7_9BACI</name>
<dbReference type="GO" id="GO:0055085">
    <property type="term" value="P:transmembrane transport"/>
    <property type="evidence" value="ECO:0007669"/>
    <property type="project" value="InterPro"/>
</dbReference>
<feature type="signal peptide" evidence="4">
    <location>
        <begin position="1"/>
        <end position="19"/>
    </location>
</feature>
<evidence type="ECO:0008006" key="7">
    <source>
        <dbReference type="Google" id="ProtNLM"/>
    </source>
</evidence>
<dbReference type="PANTHER" id="PTHR33376:SF7">
    <property type="entry name" value="C4-DICARBOXYLATE-BINDING PROTEIN DCTB"/>
    <property type="match status" value="1"/>
</dbReference>
<evidence type="ECO:0000313" key="5">
    <source>
        <dbReference type="EMBL" id="KKK39962.1"/>
    </source>
</evidence>
<comment type="similarity">
    <text evidence="1">Belongs to the bacterial solute-binding protein 7 family.</text>
</comment>
<dbReference type="InterPro" id="IPR038404">
    <property type="entry name" value="TRAP_DctP_sf"/>
</dbReference>
<dbReference type="NCBIfam" id="NF037995">
    <property type="entry name" value="TRAP_S1"/>
    <property type="match status" value="1"/>
</dbReference>
<dbReference type="Gene3D" id="3.40.190.170">
    <property type="entry name" value="Bacterial extracellular solute-binding protein, family 7"/>
    <property type="match status" value="1"/>
</dbReference>
<accession>A0A0M2T3X7</accession>
<reference evidence="5 6" key="1">
    <citation type="submission" date="2015-04" db="EMBL/GenBank/DDBJ databases">
        <title>Taxonomic description and genome sequence of Bacillus campisalis sp. nov., a novel member of the genus Bacillus isolated from solar saltern.</title>
        <authorList>
            <person name="Mathan Kumar R."/>
            <person name="Kaur G."/>
            <person name="Kumar A."/>
            <person name="Singh N.K."/>
            <person name="Kaur N."/>
            <person name="Kumar N."/>
            <person name="Mayilraj S."/>
        </authorList>
    </citation>
    <scope>NUCLEOTIDE SEQUENCE [LARGE SCALE GENOMIC DNA]</scope>
    <source>
        <strain evidence="5 6">SA2-6</strain>
    </source>
</reference>
<sequence length="341" mass="38855">MKKGLLFISLLFIALFLGACGNNKEASGESGEKTYNLKFGGIMPEDHPTTVAMKEMAKEVEEQTAGRIKIKVFPASQLGDYTLMYEEISKGTLDMGLMSNPSHLDSRQEMVLLPYLFKDYAQAEEQFKMDSFVGKKLQEIDNKQNIQLLGFHAQGFGGLGSKNEVKDPLNFSSNKGVLLRVPGMDTFIKNAKDLGFNTVPLPYADLYTALQAGTVEGWIGGHPQVNYMQFRDVIKYYYQYNNFFEAHNLYINKDLWDNFTEEDRQIFQKLANEMTAYSFENAEKLEEEYRAKLKEEGIKVIEFTDEELQTLADYSRENSWSVAEETIGKDLLEELLAALEE</sequence>
<evidence type="ECO:0000256" key="1">
    <source>
        <dbReference type="ARBA" id="ARBA00009023"/>
    </source>
</evidence>
<feature type="chain" id="PRO_5039536803" description="C4-dicarboxylate ABC transporter substrate-binding protein" evidence="4">
    <location>
        <begin position="20"/>
        <end position="341"/>
    </location>
</feature>
<dbReference type="PATRIC" id="fig|1408103.3.peg.314"/>
<dbReference type="PANTHER" id="PTHR33376">
    <property type="match status" value="1"/>
</dbReference>
<dbReference type="PROSITE" id="PS51257">
    <property type="entry name" value="PROKAR_LIPOPROTEIN"/>
    <property type="match status" value="1"/>
</dbReference>
<evidence type="ECO:0000256" key="4">
    <source>
        <dbReference type="SAM" id="SignalP"/>
    </source>
</evidence>
<dbReference type="EMBL" id="LAYY01000001">
    <property type="protein sequence ID" value="KKK39962.1"/>
    <property type="molecule type" value="Genomic_DNA"/>
</dbReference>
<evidence type="ECO:0000313" key="6">
    <source>
        <dbReference type="Proteomes" id="UP000034166"/>
    </source>
</evidence>
<protein>
    <recommendedName>
        <fullName evidence="7">C4-dicarboxylate ABC transporter substrate-binding protein</fullName>
    </recommendedName>
</protein>
<proteinExistence type="inferred from homology"/>
<dbReference type="AlphaFoldDB" id="A0A0M2T3X7"/>
<keyword evidence="6" id="KW-1185">Reference proteome</keyword>
<keyword evidence="2" id="KW-0813">Transport</keyword>